<reference evidence="3" key="1">
    <citation type="journal article" date="2019" name="Int. J. Syst. Evol. Microbiol.">
        <title>The Global Catalogue of Microorganisms (GCM) 10K type strain sequencing project: providing services to taxonomists for standard genome sequencing and annotation.</title>
        <authorList>
            <consortium name="The Broad Institute Genomics Platform"/>
            <consortium name="The Broad Institute Genome Sequencing Center for Infectious Disease"/>
            <person name="Wu L."/>
            <person name="Ma J."/>
        </authorList>
    </citation>
    <scope>NUCLEOTIDE SEQUENCE [LARGE SCALE GENOMIC DNA]</scope>
    <source>
        <strain evidence="3">JCM 18459</strain>
    </source>
</reference>
<comment type="caution">
    <text evidence="2">The sequence shown here is derived from an EMBL/GenBank/DDBJ whole genome shotgun (WGS) entry which is preliminary data.</text>
</comment>
<name>A0ABP9Q297_9ACTN</name>
<dbReference type="Proteomes" id="UP001500221">
    <property type="component" value="Unassembled WGS sequence"/>
</dbReference>
<dbReference type="EMBL" id="BAABKG010000005">
    <property type="protein sequence ID" value="GAA5154829.1"/>
    <property type="molecule type" value="Genomic_DNA"/>
</dbReference>
<protein>
    <submittedName>
        <fullName evidence="2">Uncharacterized protein</fullName>
    </submittedName>
</protein>
<keyword evidence="3" id="KW-1185">Reference proteome</keyword>
<gene>
    <name evidence="2" type="ORF">GCM10023340_39000</name>
</gene>
<keyword evidence="1" id="KW-0812">Transmembrane</keyword>
<accession>A0ABP9Q297</accession>
<dbReference type="RefSeq" id="WP_345462696.1">
    <property type="nucleotide sequence ID" value="NZ_BAABKG010000005.1"/>
</dbReference>
<keyword evidence="1" id="KW-1133">Transmembrane helix</keyword>
<proteinExistence type="predicted"/>
<sequence length="55" mass="5733">MDESRTSLLWPVLGVVAMTVLALFTLIAALDGEWGVAVVDGILAGLIAAALVRPR</sequence>
<organism evidence="2 3">
    <name type="scientific">Nocardioides marinquilinus</name>
    <dbReference type="NCBI Taxonomy" id="1210400"/>
    <lineage>
        <taxon>Bacteria</taxon>
        <taxon>Bacillati</taxon>
        <taxon>Actinomycetota</taxon>
        <taxon>Actinomycetes</taxon>
        <taxon>Propionibacteriales</taxon>
        <taxon>Nocardioidaceae</taxon>
        <taxon>Nocardioides</taxon>
    </lineage>
</organism>
<feature type="transmembrane region" description="Helical" evidence="1">
    <location>
        <begin position="7"/>
        <end position="28"/>
    </location>
</feature>
<keyword evidence="1" id="KW-0472">Membrane</keyword>
<evidence type="ECO:0000256" key="1">
    <source>
        <dbReference type="SAM" id="Phobius"/>
    </source>
</evidence>
<feature type="transmembrane region" description="Helical" evidence="1">
    <location>
        <begin position="34"/>
        <end position="52"/>
    </location>
</feature>
<evidence type="ECO:0000313" key="2">
    <source>
        <dbReference type="EMBL" id="GAA5154829.1"/>
    </source>
</evidence>
<evidence type="ECO:0000313" key="3">
    <source>
        <dbReference type="Proteomes" id="UP001500221"/>
    </source>
</evidence>